<keyword evidence="4" id="KW-0963">Cytoplasm</keyword>
<evidence type="ECO:0000256" key="6">
    <source>
        <dbReference type="ARBA" id="ARBA00022679"/>
    </source>
</evidence>
<comment type="catalytic activity">
    <reaction evidence="12">
        <text>L-arginyl-[protein] + 2 S-adenosyl-L-methionine = N(omega),N(omega)-dimethyl-L-arginyl-[protein] + 2 S-adenosyl-L-homocysteine + 2 H(+)</text>
        <dbReference type="Rhea" id="RHEA:48096"/>
        <dbReference type="Rhea" id="RHEA-COMP:10532"/>
        <dbReference type="Rhea" id="RHEA-COMP:11991"/>
        <dbReference type="ChEBI" id="CHEBI:15378"/>
        <dbReference type="ChEBI" id="CHEBI:29965"/>
        <dbReference type="ChEBI" id="CHEBI:57856"/>
        <dbReference type="ChEBI" id="CHEBI:59789"/>
        <dbReference type="ChEBI" id="CHEBI:61897"/>
        <dbReference type="EC" id="2.1.1.319"/>
    </reaction>
</comment>
<evidence type="ECO:0000259" key="14">
    <source>
        <dbReference type="Pfam" id="PF22528"/>
    </source>
</evidence>
<evidence type="ECO:0000256" key="1">
    <source>
        <dbReference type="ARBA" id="ARBA00004123"/>
    </source>
</evidence>
<evidence type="ECO:0000256" key="13">
    <source>
        <dbReference type="PROSITE-ProRule" id="PRU01015"/>
    </source>
</evidence>
<evidence type="ECO:0000313" key="15">
    <source>
        <dbReference type="EMBL" id="CAE4560919.1"/>
    </source>
</evidence>
<dbReference type="GO" id="GO:0070611">
    <property type="term" value="F:histone H3R2 methyltransferase activity"/>
    <property type="evidence" value="ECO:0007669"/>
    <property type="project" value="TreeGrafter"/>
</dbReference>
<reference evidence="15" key="1">
    <citation type="submission" date="2021-01" db="EMBL/GenBank/DDBJ databases">
        <authorList>
            <person name="Corre E."/>
            <person name="Pelletier E."/>
            <person name="Niang G."/>
            <person name="Scheremetjew M."/>
            <person name="Finn R."/>
            <person name="Kale V."/>
            <person name="Holt S."/>
            <person name="Cochrane G."/>
            <person name="Meng A."/>
            <person name="Brown T."/>
            <person name="Cohen L."/>
        </authorList>
    </citation>
    <scope>NUCLEOTIDE SEQUENCE</scope>
    <source>
        <strain evidence="15">CCMP3105</strain>
    </source>
</reference>
<dbReference type="AlphaFoldDB" id="A0A7S4PSC7"/>
<evidence type="ECO:0000256" key="11">
    <source>
        <dbReference type="ARBA" id="ARBA00023242"/>
    </source>
</evidence>
<evidence type="ECO:0000256" key="5">
    <source>
        <dbReference type="ARBA" id="ARBA00022603"/>
    </source>
</evidence>
<dbReference type="InterPro" id="IPR029063">
    <property type="entry name" value="SAM-dependent_MTases_sf"/>
</dbReference>
<dbReference type="PANTHER" id="PTHR11006:SF10">
    <property type="entry name" value="HISTONE-ARGININE METHYLTRANSFERASE CARMER-RELATED"/>
    <property type="match status" value="1"/>
</dbReference>
<dbReference type="PROSITE" id="PS51678">
    <property type="entry name" value="SAM_MT_PRMT"/>
    <property type="match status" value="1"/>
</dbReference>
<feature type="domain" description="Protein arginine N-methyltransferase" evidence="14">
    <location>
        <begin position="182"/>
        <end position="345"/>
    </location>
</feature>
<comment type="subcellular location">
    <subcellularLocation>
        <location evidence="2">Cytoplasm</location>
    </subcellularLocation>
    <subcellularLocation>
        <location evidence="1">Nucleus</location>
    </subcellularLocation>
</comment>
<keyword evidence="10" id="KW-0804">Transcription</keyword>
<dbReference type="PANTHER" id="PTHR11006">
    <property type="entry name" value="PROTEIN ARGININE N-METHYLTRANSFERASE"/>
    <property type="match status" value="1"/>
</dbReference>
<evidence type="ECO:0000256" key="12">
    <source>
        <dbReference type="ARBA" id="ARBA00049086"/>
    </source>
</evidence>
<keyword evidence="11" id="KW-0539">Nucleus</keyword>
<keyword evidence="5 13" id="KW-0489">Methyltransferase</keyword>
<dbReference type="GO" id="GO:0005737">
    <property type="term" value="C:cytoplasm"/>
    <property type="evidence" value="ECO:0007669"/>
    <property type="project" value="UniProtKB-SubCell"/>
</dbReference>
<dbReference type="SUPFAM" id="SSF53335">
    <property type="entry name" value="S-adenosyl-L-methionine-dependent methyltransferases"/>
    <property type="match status" value="1"/>
</dbReference>
<sequence>MALVCAAGSMLQRAAPRRPGTLRGRRGFARRVEGYLQYYGQMKNQEGMLRDPVRIEAYQAALASVSPQLQGATVMDIGTGSGILALLAARHGARRVYAVEASRDIARVASRLARSNGFTGIVEVVPKHLEEVTDEEVAPGSVDVIMSELFSHFLVGEVGLQVVTEARRRFLRPGGLVLPSTAQLRLSPFEDRELGAELRGRHAFWRQRDFYGLDLSAALPLAEEQTLRQNVVDVVEPAALLVAPSEAPSHELDLAGPDDPDVWRRISFEVAFPPRARDTVVDGICGWWDAFFPAPNGGPVPVLSTAPDATPTVWAQCRFLLERPLAVGATARLTATCELRVSEARESYVLRLELRNHATGVASRAGPVELSNVYARHFAAPMPFPTDMRHDGSELLAPSHPVGL</sequence>
<gene>
    <name evidence="15" type="ORF">AMON00008_LOCUS538</name>
</gene>
<dbReference type="Pfam" id="PF06325">
    <property type="entry name" value="PrmA"/>
    <property type="match status" value="1"/>
</dbReference>
<evidence type="ECO:0000256" key="3">
    <source>
        <dbReference type="ARBA" id="ARBA00011925"/>
    </source>
</evidence>
<dbReference type="Pfam" id="PF22528">
    <property type="entry name" value="PRMT_C"/>
    <property type="match status" value="1"/>
</dbReference>
<dbReference type="GO" id="GO:0032259">
    <property type="term" value="P:methylation"/>
    <property type="evidence" value="ECO:0007669"/>
    <property type="project" value="UniProtKB-KW"/>
</dbReference>
<dbReference type="GO" id="GO:0035242">
    <property type="term" value="F:protein-arginine omega-N asymmetric methyltransferase activity"/>
    <property type="evidence" value="ECO:0007669"/>
    <property type="project" value="UniProtKB-EC"/>
</dbReference>
<accession>A0A7S4PSC7</accession>
<evidence type="ECO:0000256" key="2">
    <source>
        <dbReference type="ARBA" id="ARBA00004496"/>
    </source>
</evidence>
<organism evidence="15">
    <name type="scientific">Alexandrium monilatum</name>
    <dbReference type="NCBI Taxonomy" id="311494"/>
    <lineage>
        <taxon>Eukaryota</taxon>
        <taxon>Sar</taxon>
        <taxon>Alveolata</taxon>
        <taxon>Dinophyceae</taxon>
        <taxon>Gonyaulacales</taxon>
        <taxon>Pyrocystaceae</taxon>
        <taxon>Alexandrium</taxon>
    </lineage>
</organism>
<dbReference type="CDD" id="cd02440">
    <property type="entry name" value="AdoMet_MTases"/>
    <property type="match status" value="1"/>
</dbReference>
<evidence type="ECO:0000256" key="9">
    <source>
        <dbReference type="ARBA" id="ARBA00023015"/>
    </source>
</evidence>
<dbReference type="Gene3D" id="2.70.160.11">
    <property type="entry name" value="Hnrnp arginine n-methyltransferase1"/>
    <property type="match status" value="1"/>
</dbReference>
<keyword evidence="7 13" id="KW-0949">S-adenosyl-L-methionine</keyword>
<protein>
    <recommendedName>
        <fullName evidence="3">type I protein arginine methyltransferase</fullName>
        <ecNumber evidence="3">2.1.1.319</ecNumber>
    </recommendedName>
</protein>
<dbReference type="InterPro" id="IPR055135">
    <property type="entry name" value="PRMT_dom"/>
</dbReference>
<dbReference type="Gene3D" id="3.40.50.150">
    <property type="entry name" value="Vaccinia Virus protein VP39"/>
    <property type="match status" value="1"/>
</dbReference>
<dbReference type="EC" id="2.1.1.319" evidence="3"/>
<dbReference type="EMBL" id="HBNR01000693">
    <property type="protein sequence ID" value="CAE4560919.1"/>
    <property type="molecule type" value="Transcribed_RNA"/>
</dbReference>
<evidence type="ECO:0000256" key="4">
    <source>
        <dbReference type="ARBA" id="ARBA00022490"/>
    </source>
</evidence>
<evidence type="ECO:0000256" key="10">
    <source>
        <dbReference type="ARBA" id="ARBA00023163"/>
    </source>
</evidence>
<name>A0A7S4PSC7_9DINO</name>
<dbReference type="GO" id="GO:0005634">
    <property type="term" value="C:nucleus"/>
    <property type="evidence" value="ECO:0007669"/>
    <property type="project" value="UniProtKB-SubCell"/>
</dbReference>
<proteinExistence type="predicted"/>
<evidence type="ECO:0000256" key="7">
    <source>
        <dbReference type="ARBA" id="ARBA00022691"/>
    </source>
</evidence>
<keyword evidence="9" id="KW-0805">Transcription regulation</keyword>
<dbReference type="InterPro" id="IPR025799">
    <property type="entry name" value="Arg_MeTrfase"/>
</dbReference>
<keyword evidence="6 13" id="KW-0808">Transferase</keyword>
<keyword evidence="8" id="KW-0156">Chromatin regulator</keyword>
<evidence type="ECO:0000256" key="8">
    <source>
        <dbReference type="ARBA" id="ARBA00022853"/>
    </source>
</evidence>